<dbReference type="OrthoDB" id="372487at2759"/>
<gene>
    <name evidence="12" type="ORF">B4U79_13608</name>
</gene>
<evidence type="ECO:0000256" key="2">
    <source>
        <dbReference type="ARBA" id="ARBA00022801"/>
    </source>
</evidence>
<comment type="subcellular location">
    <subcellularLocation>
        <location evidence="5">Cytoplasm</location>
    </subcellularLocation>
</comment>
<dbReference type="InterPro" id="IPR041412">
    <property type="entry name" value="Xrn1_helical"/>
</dbReference>
<dbReference type="GO" id="GO:0005737">
    <property type="term" value="C:cytoplasm"/>
    <property type="evidence" value="ECO:0007669"/>
    <property type="project" value="UniProtKB-SubCell"/>
</dbReference>
<evidence type="ECO:0000256" key="3">
    <source>
        <dbReference type="ARBA" id="ARBA00022839"/>
    </source>
</evidence>
<name>A0A3S3NXE9_9ACAR</name>
<evidence type="ECO:0000256" key="4">
    <source>
        <dbReference type="ARBA" id="ARBA00038299"/>
    </source>
</evidence>
<dbReference type="GO" id="GO:0000956">
    <property type="term" value="P:nuclear-transcribed mRNA catabolic process"/>
    <property type="evidence" value="ECO:0007669"/>
    <property type="project" value="InterPro"/>
</dbReference>
<feature type="domain" description="Exoribonuclease Xrn1 D2/D3" evidence="11">
    <location>
        <begin position="841"/>
        <end position="1051"/>
    </location>
</feature>
<dbReference type="GO" id="GO:0016075">
    <property type="term" value="P:rRNA catabolic process"/>
    <property type="evidence" value="ECO:0007669"/>
    <property type="project" value="TreeGrafter"/>
</dbReference>
<dbReference type="InterPro" id="IPR004859">
    <property type="entry name" value="Xrn1_N"/>
</dbReference>
<feature type="domain" description="5'-3' exoribonuclease 1 SH3-like" evidence="9">
    <location>
        <begin position="1087"/>
        <end position="1157"/>
    </location>
</feature>
<dbReference type="CDD" id="cd18673">
    <property type="entry name" value="PIN_XRN1-2-like"/>
    <property type="match status" value="1"/>
</dbReference>
<dbReference type="PIRSF" id="PIRSF006743">
    <property type="entry name" value="Exonuclease_Xnr1"/>
    <property type="match status" value="1"/>
</dbReference>
<evidence type="ECO:0000313" key="12">
    <source>
        <dbReference type="EMBL" id="RWS07877.1"/>
    </source>
</evidence>
<comment type="caution">
    <text evidence="12">The sequence shown here is derived from an EMBL/GenBank/DDBJ whole genome shotgun (WGS) entry which is preliminary data.</text>
</comment>
<proteinExistence type="inferred from homology"/>
<dbReference type="GO" id="GO:0003723">
    <property type="term" value="F:RNA binding"/>
    <property type="evidence" value="ECO:0007669"/>
    <property type="project" value="UniProtKB-KW"/>
</dbReference>
<feature type="compositionally biased region" description="Basic and acidic residues" evidence="6">
    <location>
        <begin position="104"/>
        <end position="120"/>
    </location>
</feature>
<dbReference type="InterPro" id="IPR047008">
    <property type="entry name" value="XRN1_SH3_sf"/>
</dbReference>
<dbReference type="STRING" id="1965070.A0A3S3NXE9"/>
<feature type="domain" description="5'-3' exoribonuclease 1 D1" evidence="10">
    <location>
        <begin position="661"/>
        <end position="832"/>
    </location>
</feature>
<dbReference type="InterPro" id="IPR047007">
    <property type="entry name" value="XRN1_D1_sf"/>
</dbReference>
<keyword evidence="3 5" id="KW-0269">Exonuclease</keyword>
<feature type="region of interest" description="Disordered" evidence="6">
    <location>
        <begin position="1579"/>
        <end position="1621"/>
    </location>
</feature>
<reference evidence="12 13" key="1">
    <citation type="journal article" date="2018" name="Gigascience">
        <title>Genomes of trombidid mites reveal novel predicted allergens and laterally-transferred genes associated with secondary metabolism.</title>
        <authorList>
            <person name="Dong X."/>
            <person name="Chaisiri K."/>
            <person name="Xia D."/>
            <person name="Armstrong S.D."/>
            <person name="Fang Y."/>
            <person name="Donnelly M.J."/>
            <person name="Kadowaki T."/>
            <person name="McGarry J.W."/>
            <person name="Darby A.C."/>
            <person name="Makepeace B.L."/>
        </authorList>
    </citation>
    <scope>NUCLEOTIDE SEQUENCE [LARGE SCALE GENOMIC DNA]</scope>
    <source>
        <strain evidence="12">UoL-WK</strain>
    </source>
</reference>
<dbReference type="Pfam" id="PF18334">
    <property type="entry name" value="XRN1_D2_D3"/>
    <property type="match status" value="1"/>
</dbReference>
<dbReference type="Proteomes" id="UP000285301">
    <property type="component" value="Unassembled WGS sequence"/>
</dbReference>
<evidence type="ECO:0000256" key="5">
    <source>
        <dbReference type="PIRNR" id="PIRNR006743"/>
    </source>
</evidence>
<evidence type="ECO:0000259" key="11">
    <source>
        <dbReference type="Pfam" id="PF18334"/>
    </source>
</evidence>
<protein>
    <recommendedName>
        <fullName evidence="5">5'-3' exoribonuclease 1</fullName>
        <ecNumber evidence="5">3.1.13.-</ecNumber>
    </recommendedName>
</protein>
<evidence type="ECO:0000256" key="6">
    <source>
        <dbReference type="SAM" id="MobiDB-lite"/>
    </source>
</evidence>
<keyword evidence="2 5" id="KW-0378">Hydrolase</keyword>
<evidence type="ECO:0000259" key="10">
    <source>
        <dbReference type="Pfam" id="PF18332"/>
    </source>
</evidence>
<dbReference type="FunFam" id="3.40.50.12390:FF:000002">
    <property type="entry name" value="5'-3' exoribonuclease 1"/>
    <property type="match status" value="1"/>
</dbReference>
<dbReference type="InterPro" id="IPR041106">
    <property type="entry name" value="XRN1_D2_D3"/>
</dbReference>
<keyword evidence="5" id="KW-0694">RNA-binding</keyword>
<evidence type="ECO:0000313" key="13">
    <source>
        <dbReference type="Proteomes" id="UP000285301"/>
    </source>
</evidence>
<dbReference type="Pfam" id="PF03159">
    <property type="entry name" value="XRN_N"/>
    <property type="match status" value="1"/>
</dbReference>
<feature type="domain" description="Xrn1 N-terminal" evidence="7">
    <location>
        <begin position="1"/>
        <end position="227"/>
    </location>
</feature>
<feature type="compositionally biased region" description="Polar residues" evidence="6">
    <location>
        <begin position="1580"/>
        <end position="1601"/>
    </location>
</feature>
<dbReference type="GO" id="GO:0005634">
    <property type="term" value="C:nucleus"/>
    <property type="evidence" value="ECO:0007669"/>
    <property type="project" value="TreeGrafter"/>
</dbReference>
<comment type="similarity">
    <text evidence="4 5">Belongs to the 5'-3' exonuclease family.</text>
</comment>
<dbReference type="Pfam" id="PF17846">
    <property type="entry name" value="XRN_M"/>
    <property type="match status" value="1"/>
</dbReference>
<keyword evidence="1 5" id="KW-0540">Nuclease</keyword>
<feature type="region of interest" description="Disordered" evidence="6">
    <location>
        <begin position="96"/>
        <end position="120"/>
    </location>
</feature>
<dbReference type="EC" id="3.1.13.-" evidence="5"/>
<dbReference type="PANTHER" id="PTHR12341">
    <property type="entry name" value="5'-&gt;3' EXORIBONUCLEASE"/>
    <property type="match status" value="1"/>
</dbReference>
<dbReference type="Pfam" id="PF18129">
    <property type="entry name" value="SH3_12"/>
    <property type="match status" value="1"/>
</dbReference>
<evidence type="ECO:0000259" key="9">
    <source>
        <dbReference type="Pfam" id="PF18129"/>
    </source>
</evidence>
<dbReference type="InterPro" id="IPR041385">
    <property type="entry name" value="SH3_12"/>
</dbReference>
<feature type="region of interest" description="Disordered" evidence="6">
    <location>
        <begin position="1232"/>
        <end position="1259"/>
    </location>
</feature>
<keyword evidence="5" id="KW-0963">Cytoplasm</keyword>
<dbReference type="Gene3D" id="2.30.30.750">
    <property type="match status" value="1"/>
</dbReference>
<accession>A0A3S3NXE9</accession>
<dbReference type="InterPro" id="IPR040992">
    <property type="entry name" value="XRN1_D1"/>
</dbReference>
<dbReference type="InterPro" id="IPR027073">
    <property type="entry name" value="5_3_exoribonuclease"/>
</dbReference>
<dbReference type="Gene3D" id="3.40.50.12390">
    <property type="match status" value="2"/>
</dbReference>
<dbReference type="Gene3D" id="2.170.260.40">
    <property type="match status" value="1"/>
</dbReference>
<dbReference type="GO" id="GO:0004534">
    <property type="term" value="F:5'-3' RNA exonuclease activity"/>
    <property type="evidence" value="ECO:0007669"/>
    <property type="project" value="TreeGrafter"/>
</dbReference>
<dbReference type="InterPro" id="IPR016494">
    <property type="entry name" value="5_3_exoribonuclease_1"/>
</dbReference>
<dbReference type="EMBL" id="NCKU01003253">
    <property type="protein sequence ID" value="RWS07877.1"/>
    <property type="molecule type" value="Genomic_DNA"/>
</dbReference>
<evidence type="ECO:0000259" key="8">
    <source>
        <dbReference type="Pfam" id="PF17846"/>
    </source>
</evidence>
<keyword evidence="13" id="KW-1185">Reference proteome</keyword>
<evidence type="ECO:0000256" key="1">
    <source>
        <dbReference type="ARBA" id="ARBA00022722"/>
    </source>
</evidence>
<feature type="domain" description="Xrn1 helical" evidence="8">
    <location>
        <begin position="276"/>
        <end position="616"/>
    </location>
</feature>
<dbReference type="PANTHER" id="PTHR12341:SF7">
    <property type="entry name" value="5'-3' EXORIBONUCLEASE 1"/>
    <property type="match status" value="1"/>
</dbReference>
<dbReference type="Pfam" id="PF18332">
    <property type="entry name" value="XRN1_D1"/>
    <property type="match status" value="1"/>
</dbReference>
<evidence type="ECO:0000259" key="7">
    <source>
        <dbReference type="Pfam" id="PF03159"/>
    </source>
</evidence>
<sequence length="1621" mass="187935">MGIPRFYRWISERYPCLSEVVREAQVPPFDNLYLDMNGIIHNCSHPNDNDVHFRISEEEIFANVFRYTEFLFRIIKPRKVFFIAVDGVAPRAKMNQQRGRRFRAAKEAESKESEARKRGEVLPEEARFDSNCITPGTEFMVRLQEQLKYFITMKINNDETWRKPKIYLSGHETPGEGEHKIMDFIRYQKAQPDYDPYTRHCLYGLDADLIKLGMCSHELYFSLLREEVKFIRSNDKKMSKNVNPEAITFHLLHLSLLRDYLDLEFSPLKTSLSFEYNLKNIIDDWVLMGFLVGNDFIPHIPHFHINKNSLATLYEVYIKVLPQLDGYMNENGFLNLDRFKKFLTELAKVDRETFNENLADLKYFAGKHSKKSVGRTKKLEKYFDNDEDVIDDPLEVTENSNGEDQVEIISDDDCEIIDESPSCDESETDENELFEEEFRVHKKDYYETKLNYEKFDESVLREQACCYIRALQWNLHYYYNGCISWSWFYPHHYAPYISDIKDFENVDLNFELGEPLRPYEQLLAVLPAASKQFLPNAYQKLVTEKDSPLINYYPENFETDQNEKQQAWESVVLIPFIDEKILLNAANACYDKLSETEKKRNKHGPHLLFTYSEENLGFYPSSLLGVFPNIVNNHAKCEEIHQNAFRIKPKANNSKKNIKELVVIGFPTLKYVKFKASLEKLRIRVFEMPSQGSNMVLTIKDTCERDLEDIAAEYVGKFVYVNWPHLFESKVVKITDGETMYSLDNTCKTVKNTLTDKEKLDCARHIADKTESYKDRKGIIIGETKILLFVLPFAGYRYDTSPNGKLIIEKQWSNIEFAAPLQTVVKDIDVLDSFSEEFRHINDLFPIGQKCFVLKAPFYGEMAEVLAIDEITGKVKVRIFRSLQPDLSVVIKHQNDLINKEYCPNFIVAQKLNLNNHLVSRITGSIFVQRKKKNSKENIGLNLKFNSKNLEVPGYSKRKDEQWLFSKKAIDLLQDYIDKFPFIFENLVNISDKDIFELHDLFPFKNAEEKLDEVVAWLKSLPSFHTKRQKTSADVLDECIVRAIQDVVYSHNAFCEELQPVDHLFKPIYLFRPMHRSYTCLPDPTTKYKLFDRVVNIREGIPVPLGAKGIIIGRHIDESRNDNSIYDIVFDDEFVGAMSLQCSPGRGYKLPPASLINISYGNKSNETYGIISQSNNLRSIQTPVKRDGRENFDERRYVNHYAKQHQNRFNMPLNDMIPTLEFTSKNFRHNTSFSHSPHKINHSQHSPFESPKARRETPSNYVVSEADFPNLWTELQKMKMGKETQTRSKDAPKYSTIVSASKNDISKKEVFKPSASSEVIPPKQSRIEVADLFKTVAENSASVKIRSAREDLNQFSREKYGREPEYRITIMGPLQNKVGCVEMPDETMFTHTLSSDMSEDDAYESVAAKALRSLNVANRYLPPPSFFAKQTNKEKEISLPKPPCSWLQEETQTSINQRDFPIPESYVAFNQKLIDEHRKQSESRQTTSFQLVPKKSKGEIDLIQAQESLLNIPVRTTTNMSDIQKGTVPKARGNMPLNINASPFIPLQVTRMNQTHKQKPKESICAEDVLTPESIARNEAFQNNQMERKSINQSIESQRPGSTKRAKVSSKRMAANFPYAP</sequence>
<organism evidence="12 13">
    <name type="scientific">Dinothrombium tinctorium</name>
    <dbReference type="NCBI Taxonomy" id="1965070"/>
    <lineage>
        <taxon>Eukaryota</taxon>
        <taxon>Metazoa</taxon>
        <taxon>Ecdysozoa</taxon>
        <taxon>Arthropoda</taxon>
        <taxon>Chelicerata</taxon>
        <taxon>Arachnida</taxon>
        <taxon>Acari</taxon>
        <taxon>Acariformes</taxon>
        <taxon>Trombidiformes</taxon>
        <taxon>Prostigmata</taxon>
        <taxon>Anystina</taxon>
        <taxon>Parasitengona</taxon>
        <taxon>Trombidioidea</taxon>
        <taxon>Trombidiidae</taxon>
        <taxon>Dinothrombium</taxon>
    </lineage>
</organism>
<dbReference type="Gene3D" id="1.25.40.1050">
    <property type="match status" value="1"/>
</dbReference>